<evidence type="ECO:0000256" key="1">
    <source>
        <dbReference type="SAM" id="MobiDB-lite"/>
    </source>
</evidence>
<dbReference type="Proteomes" id="UP000028990">
    <property type="component" value="Unassembled WGS sequence"/>
</dbReference>
<organism evidence="2 3">
    <name type="scientific">Fukomys damarensis</name>
    <name type="common">Damaraland mole rat</name>
    <name type="synonym">Cryptomys damarensis</name>
    <dbReference type="NCBI Taxonomy" id="885580"/>
    <lineage>
        <taxon>Eukaryota</taxon>
        <taxon>Metazoa</taxon>
        <taxon>Chordata</taxon>
        <taxon>Craniata</taxon>
        <taxon>Vertebrata</taxon>
        <taxon>Euteleostomi</taxon>
        <taxon>Mammalia</taxon>
        <taxon>Eutheria</taxon>
        <taxon>Euarchontoglires</taxon>
        <taxon>Glires</taxon>
        <taxon>Rodentia</taxon>
        <taxon>Hystricomorpha</taxon>
        <taxon>Bathyergidae</taxon>
        <taxon>Fukomys</taxon>
    </lineage>
</organism>
<reference evidence="2 3" key="1">
    <citation type="submission" date="2013-11" db="EMBL/GenBank/DDBJ databases">
        <title>The Damaraland mole rat (Fukomys damarensis) genome and evolution of African mole rats.</title>
        <authorList>
            <person name="Gladyshev V.N."/>
            <person name="Fang X."/>
        </authorList>
    </citation>
    <scope>NUCLEOTIDE SEQUENCE [LARGE SCALE GENOMIC DNA]</scope>
    <source>
        <tissue evidence="2">Liver</tissue>
    </source>
</reference>
<sequence length="193" mass="20582">MRAVQVSRELAAGCRAAGSRGQILFPPQAPLKLFPDQYACTPPSHPGAPVRAGVHLLLYLKENTHSRAATPTDGQTANLCPADHGEQDAPETARAAPSSSSSPPRAADSTVSALHTLQRPTSLQGHREKLSKARLMAPPNEAANWEKPLPPSSFFNLGRKENTSGRFLAVVCLPCGSGEIKRSGTTLQFQIEE</sequence>
<dbReference type="AlphaFoldDB" id="A0A091DU37"/>
<name>A0A091DU37_FUKDA</name>
<feature type="compositionally biased region" description="Polar residues" evidence="1">
    <location>
        <begin position="66"/>
        <end position="78"/>
    </location>
</feature>
<evidence type="ECO:0000313" key="2">
    <source>
        <dbReference type="EMBL" id="KFO33765.1"/>
    </source>
</evidence>
<evidence type="ECO:0000313" key="3">
    <source>
        <dbReference type="Proteomes" id="UP000028990"/>
    </source>
</evidence>
<feature type="compositionally biased region" description="Low complexity" evidence="1">
    <location>
        <begin position="93"/>
        <end position="107"/>
    </location>
</feature>
<keyword evidence="3" id="KW-1185">Reference proteome</keyword>
<proteinExistence type="predicted"/>
<dbReference type="EMBL" id="KN122054">
    <property type="protein sequence ID" value="KFO33765.1"/>
    <property type="molecule type" value="Genomic_DNA"/>
</dbReference>
<feature type="region of interest" description="Disordered" evidence="1">
    <location>
        <begin position="66"/>
        <end position="112"/>
    </location>
</feature>
<accession>A0A091DU37</accession>
<protein>
    <submittedName>
        <fullName evidence="2">Uncharacterized protein</fullName>
    </submittedName>
</protein>
<gene>
    <name evidence="2" type="ORF">H920_04759</name>
</gene>